<evidence type="ECO:0000313" key="3">
    <source>
        <dbReference type="Proteomes" id="UP000018747"/>
    </source>
</evidence>
<reference evidence="2" key="1">
    <citation type="submission" date="2013-05" db="EMBL/GenBank/DDBJ databases">
        <authorList>
            <person name="Harkins D.M."/>
            <person name="Durkin A.S."/>
            <person name="Brinkac L.M."/>
            <person name="Haft D.H."/>
            <person name="Selengut J.D."/>
            <person name="Sanka R."/>
            <person name="DePew J."/>
            <person name="Purushe J."/>
            <person name="Hartskeerl R.A."/>
            <person name="Ahmed A."/>
            <person name="van der Linden H."/>
            <person name="Goris M.G.A."/>
            <person name="Vinetz J.M."/>
            <person name="Sutton G.G."/>
            <person name="Nierman W.C."/>
            <person name="Fouts D.E."/>
        </authorList>
    </citation>
    <scope>NUCLEOTIDE SEQUENCE [LARGE SCALE GENOMIC DNA]</scope>
    <source>
        <strain evidence="2">L 60</strain>
    </source>
</reference>
<feature type="compositionally biased region" description="Polar residues" evidence="1">
    <location>
        <begin position="21"/>
        <end position="33"/>
    </location>
</feature>
<proteinExistence type="predicted"/>
<dbReference type="EMBL" id="AHMT02000059">
    <property type="protein sequence ID" value="EQA60614.1"/>
    <property type="molecule type" value="Genomic_DNA"/>
</dbReference>
<feature type="region of interest" description="Disordered" evidence="1">
    <location>
        <begin position="1"/>
        <end position="34"/>
    </location>
</feature>
<evidence type="ECO:0000313" key="2">
    <source>
        <dbReference type="EMBL" id="EQA60614.1"/>
    </source>
</evidence>
<protein>
    <submittedName>
        <fullName evidence="2">Uncharacterized protein</fullName>
    </submittedName>
</protein>
<feature type="region of interest" description="Disordered" evidence="1">
    <location>
        <begin position="83"/>
        <end position="106"/>
    </location>
</feature>
<keyword evidence="3" id="KW-1185">Reference proteome</keyword>
<gene>
    <name evidence="2" type="ORF">LEP1GSC062_0621</name>
</gene>
<dbReference type="OrthoDB" id="346148at2"/>
<comment type="caution">
    <text evidence="2">The sequence shown here is derived from an EMBL/GenBank/DDBJ whole genome shotgun (WGS) entry which is preliminary data.</text>
</comment>
<organism evidence="2 3">
    <name type="scientific">Leptospira alexanderi serovar Manhao 3 str. L 60</name>
    <dbReference type="NCBI Taxonomy" id="1049759"/>
    <lineage>
        <taxon>Bacteria</taxon>
        <taxon>Pseudomonadati</taxon>
        <taxon>Spirochaetota</taxon>
        <taxon>Spirochaetia</taxon>
        <taxon>Leptospirales</taxon>
        <taxon>Leptospiraceae</taxon>
        <taxon>Leptospira</taxon>
    </lineage>
</organism>
<evidence type="ECO:0000256" key="1">
    <source>
        <dbReference type="SAM" id="MobiDB-lite"/>
    </source>
</evidence>
<dbReference type="AlphaFoldDB" id="V6I5C5"/>
<sequence length="139" mass="14145">MQIETKSATRRKAAGHAPNAYSLTPRSVNIGTDNKTELGGSVGVNYNAKSGAWGASVGLKMGLGQKGKDGYSNWAEVSYNRNNIGRDNQSSGVSANIRGQYGQGSSGSLGLSYDTKAGYGATVGLTSGLGPLLSGAPSL</sequence>
<feature type="compositionally biased region" description="Polar residues" evidence="1">
    <location>
        <begin position="83"/>
        <end position="94"/>
    </location>
</feature>
<name>V6I5C5_9LEPT</name>
<accession>V6I5C5</accession>
<dbReference type="Proteomes" id="UP000018747">
    <property type="component" value="Unassembled WGS sequence"/>
</dbReference>